<name>A0ABU7BNQ3_9TELE</name>
<organism evidence="1 2">
    <name type="scientific">Ataeniobius toweri</name>
    <dbReference type="NCBI Taxonomy" id="208326"/>
    <lineage>
        <taxon>Eukaryota</taxon>
        <taxon>Metazoa</taxon>
        <taxon>Chordata</taxon>
        <taxon>Craniata</taxon>
        <taxon>Vertebrata</taxon>
        <taxon>Euteleostomi</taxon>
        <taxon>Actinopterygii</taxon>
        <taxon>Neopterygii</taxon>
        <taxon>Teleostei</taxon>
        <taxon>Neoteleostei</taxon>
        <taxon>Acanthomorphata</taxon>
        <taxon>Ovalentaria</taxon>
        <taxon>Atherinomorphae</taxon>
        <taxon>Cyprinodontiformes</taxon>
        <taxon>Goodeidae</taxon>
        <taxon>Ataeniobius</taxon>
    </lineage>
</organism>
<accession>A0ABU7BNQ3</accession>
<protein>
    <submittedName>
        <fullName evidence="1">Uncharacterized protein</fullName>
    </submittedName>
</protein>
<evidence type="ECO:0000313" key="1">
    <source>
        <dbReference type="EMBL" id="MED6252123.1"/>
    </source>
</evidence>
<dbReference type="EMBL" id="JAHUTI010060848">
    <property type="protein sequence ID" value="MED6252123.1"/>
    <property type="molecule type" value="Genomic_DNA"/>
</dbReference>
<keyword evidence="2" id="KW-1185">Reference proteome</keyword>
<dbReference type="Proteomes" id="UP001345963">
    <property type="component" value="Unassembled WGS sequence"/>
</dbReference>
<gene>
    <name evidence="1" type="ORF">ATANTOWER_007271</name>
</gene>
<proteinExistence type="predicted"/>
<comment type="caution">
    <text evidence="1">The sequence shown here is derived from an EMBL/GenBank/DDBJ whole genome shotgun (WGS) entry which is preliminary data.</text>
</comment>
<reference evidence="1 2" key="1">
    <citation type="submission" date="2021-07" db="EMBL/GenBank/DDBJ databases">
        <authorList>
            <person name="Palmer J.M."/>
        </authorList>
    </citation>
    <scope>NUCLEOTIDE SEQUENCE [LARGE SCALE GENOMIC DNA]</scope>
    <source>
        <strain evidence="1 2">AT_MEX2019</strain>
        <tissue evidence="1">Muscle</tissue>
    </source>
</reference>
<sequence length="130" mass="15076">MYRTFSVQLCHFSMHVYQIDRAVLYLNTCRMPTDHCAKLKHDTKIKQCGRSAITEVYYLRTVKVSFAATVMMKKERISKPKIYWHTNGTGKKKVQILLPVAFNRSLKHCTAADMLAGFPWRRGDIPTAKH</sequence>
<evidence type="ECO:0000313" key="2">
    <source>
        <dbReference type="Proteomes" id="UP001345963"/>
    </source>
</evidence>